<feature type="compositionally biased region" description="Low complexity" evidence="10">
    <location>
        <begin position="413"/>
        <end position="426"/>
    </location>
</feature>
<keyword evidence="4 9" id="KW-0547">Nucleotide-binding</keyword>
<gene>
    <name evidence="12" type="ORF">KGA66_16990</name>
</gene>
<keyword evidence="2 12" id="KW-0723">Serine/threonine-protein kinase</keyword>
<evidence type="ECO:0000256" key="1">
    <source>
        <dbReference type="ARBA" id="ARBA00012513"/>
    </source>
</evidence>
<evidence type="ECO:0000313" key="13">
    <source>
        <dbReference type="Proteomes" id="UP000677913"/>
    </source>
</evidence>
<dbReference type="Gene3D" id="3.30.200.20">
    <property type="entry name" value="Phosphorylase Kinase, domain 1"/>
    <property type="match status" value="1"/>
</dbReference>
<dbReference type="FunFam" id="3.30.200.20:FF:000035">
    <property type="entry name" value="Serine/threonine protein kinase Stk1"/>
    <property type="match status" value="1"/>
</dbReference>
<sequence>MTSTEHHYSQQIDEGALIAGRYRLARWLGLGATGEVWAARDERLGRDVAVKLVLGDPSADPQTADRFTREAIAVARITHPNVVAVYDQGEYQRHQFVVMELVTGCNLDELRGGRPMPIGAALAIGVQISRALEAAHEAAVLHRDIKPANIMVNHDGVVKVLDFGIAGFLQGAGFTERLTRTGADSLGTPAYTAPERIMGAQADVRSDLYSVGCVLYVLLTGLPPFPADDSLTILHRHLHDEPTPVRRWRPEVAPEIDQLVLWLLAKDPAARPASAAIVAGRLESLAMAYPNADITREQTLDELFGATTATQPVPFVELDLEQDADPGAGRGGERAGRGSAKNGRDAAFVRTGRKRHAPAVFLAVSVVAGLALGVVLSRQAMSSAGTVIGAMPSADALHVTRTAAGAMPGNGQAAKPAGTGTGAGASAATSSAAATNMAAGAGGGATTKPTASAKAVNQGATSNVTPNAPITPYLRYTAAAAGTGGCAKLAPGQFECTVGRADGAPVFQAGTLDRAGAIAPGPQPFYCQSSGAQYSFNGFHNHWWAWTESAQGTFGWVSAVDLAGGSDDQPEPGLPFCGN</sequence>
<comment type="catalytic activity">
    <reaction evidence="8">
        <text>L-seryl-[protein] + ATP = O-phospho-L-seryl-[protein] + ADP + H(+)</text>
        <dbReference type="Rhea" id="RHEA:17989"/>
        <dbReference type="Rhea" id="RHEA-COMP:9863"/>
        <dbReference type="Rhea" id="RHEA-COMP:11604"/>
        <dbReference type="ChEBI" id="CHEBI:15378"/>
        <dbReference type="ChEBI" id="CHEBI:29999"/>
        <dbReference type="ChEBI" id="CHEBI:30616"/>
        <dbReference type="ChEBI" id="CHEBI:83421"/>
        <dbReference type="ChEBI" id="CHEBI:456216"/>
        <dbReference type="EC" id="2.7.11.1"/>
    </reaction>
</comment>
<accession>A0A8J7WRN3</accession>
<feature type="region of interest" description="Disordered" evidence="10">
    <location>
        <begin position="407"/>
        <end position="426"/>
    </location>
</feature>
<keyword evidence="3" id="KW-0808">Transferase</keyword>
<keyword evidence="5 12" id="KW-0418">Kinase</keyword>
<proteinExistence type="predicted"/>
<dbReference type="PANTHER" id="PTHR43289">
    <property type="entry name" value="MITOGEN-ACTIVATED PROTEIN KINASE KINASE KINASE 20-RELATED"/>
    <property type="match status" value="1"/>
</dbReference>
<dbReference type="InterPro" id="IPR000719">
    <property type="entry name" value="Prot_kinase_dom"/>
</dbReference>
<dbReference type="InterPro" id="IPR017441">
    <property type="entry name" value="Protein_kinase_ATP_BS"/>
</dbReference>
<dbReference type="GO" id="GO:0005524">
    <property type="term" value="F:ATP binding"/>
    <property type="evidence" value="ECO:0007669"/>
    <property type="project" value="UniProtKB-UniRule"/>
</dbReference>
<feature type="domain" description="Protein kinase" evidence="11">
    <location>
        <begin position="22"/>
        <end position="285"/>
    </location>
</feature>
<organism evidence="12 13">
    <name type="scientific">Actinocrinis puniceicyclus</name>
    <dbReference type="NCBI Taxonomy" id="977794"/>
    <lineage>
        <taxon>Bacteria</taxon>
        <taxon>Bacillati</taxon>
        <taxon>Actinomycetota</taxon>
        <taxon>Actinomycetes</taxon>
        <taxon>Catenulisporales</taxon>
        <taxon>Actinospicaceae</taxon>
        <taxon>Actinocrinis</taxon>
    </lineage>
</organism>
<keyword evidence="6 9" id="KW-0067">ATP-binding</keyword>
<dbReference type="SMART" id="SM00220">
    <property type="entry name" value="S_TKc"/>
    <property type="match status" value="1"/>
</dbReference>
<evidence type="ECO:0000256" key="8">
    <source>
        <dbReference type="ARBA" id="ARBA00048679"/>
    </source>
</evidence>
<dbReference type="GO" id="GO:0004674">
    <property type="term" value="F:protein serine/threonine kinase activity"/>
    <property type="evidence" value="ECO:0007669"/>
    <property type="project" value="UniProtKB-KW"/>
</dbReference>
<evidence type="ECO:0000256" key="4">
    <source>
        <dbReference type="ARBA" id="ARBA00022741"/>
    </source>
</evidence>
<dbReference type="InterPro" id="IPR008271">
    <property type="entry name" value="Ser/Thr_kinase_AS"/>
</dbReference>
<protein>
    <recommendedName>
        <fullName evidence="1">non-specific serine/threonine protein kinase</fullName>
        <ecNumber evidence="1">2.7.11.1</ecNumber>
    </recommendedName>
</protein>
<feature type="binding site" evidence="9">
    <location>
        <position position="51"/>
    </location>
    <ligand>
        <name>ATP</name>
        <dbReference type="ChEBI" id="CHEBI:30616"/>
    </ligand>
</feature>
<dbReference type="PROSITE" id="PS50011">
    <property type="entry name" value="PROTEIN_KINASE_DOM"/>
    <property type="match status" value="1"/>
</dbReference>
<dbReference type="FunFam" id="1.10.510.10:FF:000021">
    <property type="entry name" value="Serine/threonine protein kinase"/>
    <property type="match status" value="1"/>
</dbReference>
<dbReference type="PROSITE" id="PS00107">
    <property type="entry name" value="PROTEIN_KINASE_ATP"/>
    <property type="match status" value="1"/>
</dbReference>
<feature type="region of interest" description="Disordered" evidence="10">
    <location>
        <begin position="321"/>
        <end position="344"/>
    </location>
</feature>
<comment type="caution">
    <text evidence="12">The sequence shown here is derived from an EMBL/GenBank/DDBJ whole genome shotgun (WGS) entry which is preliminary data.</text>
</comment>
<evidence type="ECO:0000313" key="12">
    <source>
        <dbReference type="EMBL" id="MBS2964757.1"/>
    </source>
</evidence>
<dbReference type="RefSeq" id="WP_211469116.1">
    <property type="nucleotide sequence ID" value="NZ_JAGSXH010000059.1"/>
</dbReference>
<comment type="catalytic activity">
    <reaction evidence="7">
        <text>L-threonyl-[protein] + ATP = O-phospho-L-threonyl-[protein] + ADP + H(+)</text>
        <dbReference type="Rhea" id="RHEA:46608"/>
        <dbReference type="Rhea" id="RHEA-COMP:11060"/>
        <dbReference type="Rhea" id="RHEA-COMP:11605"/>
        <dbReference type="ChEBI" id="CHEBI:15378"/>
        <dbReference type="ChEBI" id="CHEBI:30013"/>
        <dbReference type="ChEBI" id="CHEBI:30616"/>
        <dbReference type="ChEBI" id="CHEBI:61977"/>
        <dbReference type="ChEBI" id="CHEBI:456216"/>
        <dbReference type="EC" id="2.7.11.1"/>
    </reaction>
</comment>
<dbReference type="SUPFAM" id="SSF56112">
    <property type="entry name" value="Protein kinase-like (PK-like)"/>
    <property type="match status" value="1"/>
</dbReference>
<evidence type="ECO:0000256" key="6">
    <source>
        <dbReference type="ARBA" id="ARBA00022840"/>
    </source>
</evidence>
<evidence type="ECO:0000256" key="10">
    <source>
        <dbReference type="SAM" id="MobiDB-lite"/>
    </source>
</evidence>
<evidence type="ECO:0000256" key="7">
    <source>
        <dbReference type="ARBA" id="ARBA00047899"/>
    </source>
</evidence>
<dbReference type="PROSITE" id="PS00108">
    <property type="entry name" value="PROTEIN_KINASE_ST"/>
    <property type="match status" value="1"/>
</dbReference>
<evidence type="ECO:0000256" key="9">
    <source>
        <dbReference type="PROSITE-ProRule" id="PRU10141"/>
    </source>
</evidence>
<dbReference type="CDD" id="cd14014">
    <property type="entry name" value="STKc_PknB_like"/>
    <property type="match status" value="1"/>
</dbReference>
<dbReference type="Gene3D" id="1.10.510.10">
    <property type="entry name" value="Transferase(Phosphotransferase) domain 1"/>
    <property type="match status" value="1"/>
</dbReference>
<evidence type="ECO:0000259" key="11">
    <source>
        <dbReference type="PROSITE" id="PS50011"/>
    </source>
</evidence>
<dbReference type="Pfam" id="PF00069">
    <property type="entry name" value="Pkinase"/>
    <property type="match status" value="1"/>
</dbReference>
<dbReference type="GO" id="GO:0045717">
    <property type="term" value="P:negative regulation of fatty acid biosynthetic process"/>
    <property type="evidence" value="ECO:0007669"/>
    <property type="project" value="UniProtKB-ARBA"/>
</dbReference>
<dbReference type="InterPro" id="IPR011009">
    <property type="entry name" value="Kinase-like_dom_sf"/>
</dbReference>
<evidence type="ECO:0000256" key="2">
    <source>
        <dbReference type="ARBA" id="ARBA00022527"/>
    </source>
</evidence>
<reference evidence="12" key="1">
    <citation type="submission" date="2021-04" db="EMBL/GenBank/DDBJ databases">
        <title>Genome based classification of Actinospica acidithermotolerans sp. nov., an actinobacterium isolated from an Indonesian hot spring.</title>
        <authorList>
            <person name="Kusuma A.B."/>
            <person name="Putra K.E."/>
            <person name="Nafisah S."/>
            <person name="Loh J."/>
            <person name="Nouioui I."/>
            <person name="Goodfellow M."/>
        </authorList>
    </citation>
    <scope>NUCLEOTIDE SEQUENCE</scope>
    <source>
        <strain evidence="12">DSM 45618</strain>
    </source>
</reference>
<evidence type="ECO:0000256" key="3">
    <source>
        <dbReference type="ARBA" id="ARBA00022679"/>
    </source>
</evidence>
<dbReference type="EC" id="2.7.11.1" evidence="1"/>
<dbReference type="Proteomes" id="UP000677913">
    <property type="component" value="Unassembled WGS sequence"/>
</dbReference>
<keyword evidence="13" id="KW-1185">Reference proteome</keyword>
<evidence type="ECO:0000256" key="5">
    <source>
        <dbReference type="ARBA" id="ARBA00022777"/>
    </source>
</evidence>
<dbReference type="PANTHER" id="PTHR43289:SF6">
    <property type="entry name" value="SERINE_THREONINE-PROTEIN KINASE NEKL-3"/>
    <property type="match status" value="1"/>
</dbReference>
<name>A0A8J7WRN3_9ACTN</name>
<dbReference type="EMBL" id="JAGSXH010000059">
    <property type="protein sequence ID" value="MBS2964757.1"/>
    <property type="molecule type" value="Genomic_DNA"/>
</dbReference>
<dbReference type="AlphaFoldDB" id="A0A8J7WRN3"/>